<accession>A0AAQ3S765</accession>
<dbReference type="InterPro" id="IPR002423">
    <property type="entry name" value="Cpn60/GroEL/TCP-1"/>
</dbReference>
<evidence type="ECO:0000256" key="1">
    <source>
        <dbReference type="ARBA" id="ARBA00022741"/>
    </source>
</evidence>
<keyword evidence="2" id="KW-0067">ATP-binding</keyword>
<dbReference type="AlphaFoldDB" id="A0AAQ3S765"/>
<dbReference type="Gene3D" id="1.10.560.10">
    <property type="entry name" value="GroEL-like equatorial domain"/>
    <property type="match status" value="1"/>
</dbReference>
<dbReference type="EMBL" id="CP144700">
    <property type="protein sequence ID" value="WVZ21774.1"/>
    <property type="molecule type" value="Genomic_DNA"/>
</dbReference>
<organism evidence="4 5">
    <name type="scientific">Vigna mungo</name>
    <name type="common">Black gram</name>
    <name type="synonym">Phaseolus mungo</name>
    <dbReference type="NCBI Taxonomy" id="3915"/>
    <lineage>
        <taxon>Eukaryota</taxon>
        <taxon>Viridiplantae</taxon>
        <taxon>Streptophyta</taxon>
        <taxon>Embryophyta</taxon>
        <taxon>Tracheophyta</taxon>
        <taxon>Spermatophyta</taxon>
        <taxon>Magnoliopsida</taxon>
        <taxon>eudicotyledons</taxon>
        <taxon>Gunneridae</taxon>
        <taxon>Pentapetalae</taxon>
        <taxon>rosids</taxon>
        <taxon>fabids</taxon>
        <taxon>Fabales</taxon>
        <taxon>Fabaceae</taxon>
        <taxon>Papilionoideae</taxon>
        <taxon>50 kb inversion clade</taxon>
        <taxon>NPAAA clade</taxon>
        <taxon>indigoferoid/millettioid clade</taxon>
        <taxon>Phaseoleae</taxon>
        <taxon>Vigna</taxon>
    </lineage>
</organism>
<dbReference type="InterPro" id="IPR027413">
    <property type="entry name" value="GROEL-like_equatorial_sf"/>
</dbReference>
<evidence type="ECO:0000256" key="3">
    <source>
        <dbReference type="ARBA" id="ARBA00023186"/>
    </source>
</evidence>
<gene>
    <name evidence="4" type="ORF">V8G54_000318</name>
</gene>
<keyword evidence="5" id="KW-1185">Reference proteome</keyword>
<evidence type="ECO:0000313" key="5">
    <source>
        <dbReference type="Proteomes" id="UP001374535"/>
    </source>
</evidence>
<protein>
    <submittedName>
        <fullName evidence="4">Uncharacterized protein</fullName>
    </submittedName>
</protein>
<name>A0AAQ3S765_VIGMU</name>
<dbReference type="Pfam" id="PF00118">
    <property type="entry name" value="Cpn60_TCP1"/>
    <property type="match status" value="1"/>
</dbReference>
<dbReference type="GO" id="GO:0005524">
    <property type="term" value="F:ATP binding"/>
    <property type="evidence" value="ECO:0007669"/>
    <property type="project" value="UniProtKB-KW"/>
</dbReference>
<keyword evidence="1" id="KW-0547">Nucleotide-binding</keyword>
<dbReference type="InterPro" id="IPR017998">
    <property type="entry name" value="Chaperone_TCP-1"/>
</dbReference>
<evidence type="ECO:0000313" key="4">
    <source>
        <dbReference type="EMBL" id="WVZ21774.1"/>
    </source>
</evidence>
<dbReference type="GO" id="GO:0140662">
    <property type="term" value="F:ATP-dependent protein folding chaperone"/>
    <property type="evidence" value="ECO:0007669"/>
    <property type="project" value="InterPro"/>
</dbReference>
<proteinExistence type="predicted"/>
<dbReference type="SUPFAM" id="SSF48592">
    <property type="entry name" value="GroEL equatorial domain-like"/>
    <property type="match status" value="1"/>
</dbReference>
<evidence type="ECO:0000256" key="2">
    <source>
        <dbReference type="ARBA" id="ARBA00022840"/>
    </source>
</evidence>
<dbReference type="PANTHER" id="PTHR11353">
    <property type="entry name" value="CHAPERONIN"/>
    <property type="match status" value="1"/>
</dbReference>
<reference evidence="4 5" key="1">
    <citation type="journal article" date="2023" name="Life. Sci Alliance">
        <title>Evolutionary insights into 3D genome organization and epigenetic landscape of Vigna mungo.</title>
        <authorList>
            <person name="Junaid A."/>
            <person name="Singh B."/>
            <person name="Bhatia S."/>
        </authorList>
    </citation>
    <scope>NUCLEOTIDE SEQUENCE [LARGE SCALE GENOMIC DNA]</scope>
    <source>
        <strain evidence="4">Urdbean</strain>
    </source>
</reference>
<dbReference type="Proteomes" id="UP001374535">
    <property type="component" value="Chromosome 1"/>
</dbReference>
<sequence>MPTSWSLAPLPTLCASVSDPKGMDKIISTFLKKMQVVHTTSKMLVELSKSQGSAAENPVADNNSTTVVVIAEALLEQCLQLSHGIHPTVISDSLHKTVIKSANTSLNRKVVSQYFTFLAPLAVEVILSAVDAVKPDMVYFFLT</sequence>
<keyword evidence="3" id="KW-0143">Chaperone</keyword>